<feature type="region of interest" description="Disordered" evidence="4">
    <location>
        <begin position="1875"/>
        <end position="1904"/>
    </location>
</feature>
<dbReference type="InterPro" id="IPR013320">
    <property type="entry name" value="ConA-like_dom_sf"/>
</dbReference>
<dbReference type="SMART" id="SM01026">
    <property type="entry name" value="Beach"/>
    <property type="match status" value="1"/>
</dbReference>
<dbReference type="InterPro" id="IPR036322">
    <property type="entry name" value="WD40_repeat_dom_sf"/>
</dbReference>
<dbReference type="SUPFAM" id="SSF50729">
    <property type="entry name" value="PH domain-like"/>
    <property type="match status" value="1"/>
</dbReference>
<dbReference type="Gene3D" id="2.30.29.30">
    <property type="entry name" value="Pleckstrin-homology domain (PH domain)/Phosphotyrosine-binding domain (PTB)"/>
    <property type="match status" value="1"/>
</dbReference>
<accession>A0A261XV88</accession>
<evidence type="ECO:0000259" key="5">
    <source>
        <dbReference type="PROSITE" id="PS50197"/>
    </source>
</evidence>
<dbReference type="SUPFAM" id="SSF81837">
    <property type="entry name" value="BEACH domain"/>
    <property type="match status" value="1"/>
</dbReference>
<dbReference type="SUPFAM" id="SSF49899">
    <property type="entry name" value="Concanavalin A-like lectins/glucanases"/>
    <property type="match status" value="1"/>
</dbReference>
<dbReference type="CDD" id="cd06071">
    <property type="entry name" value="Beach"/>
    <property type="match status" value="1"/>
</dbReference>
<evidence type="ECO:0000256" key="1">
    <source>
        <dbReference type="ARBA" id="ARBA00022574"/>
    </source>
</evidence>
<dbReference type="InterPro" id="IPR036372">
    <property type="entry name" value="BEACH_dom_sf"/>
</dbReference>
<dbReference type="PROSITE" id="PS50082">
    <property type="entry name" value="WD_REPEATS_2"/>
    <property type="match status" value="2"/>
</dbReference>
<dbReference type="InterPro" id="IPR023362">
    <property type="entry name" value="PH-BEACH_dom"/>
</dbReference>
<dbReference type="Gene3D" id="2.60.120.200">
    <property type="match status" value="1"/>
</dbReference>
<dbReference type="Gene3D" id="2.60.40.10">
    <property type="entry name" value="Immunoglobulins"/>
    <property type="match status" value="1"/>
</dbReference>
<keyword evidence="8" id="KW-1185">Reference proteome</keyword>
<dbReference type="PROSITE" id="PS50197">
    <property type="entry name" value="BEACH"/>
    <property type="match status" value="1"/>
</dbReference>
<dbReference type="InterPro" id="IPR000409">
    <property type="entry name" value="BEACH_dom"/>
</dbReference>
<name>A0A261XV88_9FUNG</name>
<dbReference type="SMART" id="SM00320">
    <property type="entry name" value="WD40"/>
    <property type="match status" value="5"/>
</dbReference>
<dbReference type="InterPro" id="IPR001680">
    <property type="entry name" value="WD40_rpt"/>
</dbReference>
<dbReference type="SUPFAM" id="SSF50978">
    <property type="entry name" value="WD40 repeat-like"/>
    <property type="match status" value="1"/>
</dbReference>
<dbReference type="PROSITE" id="PS00678">
    <property type="entry name" value="WD_REPEATS_1"/>
    <property type="match status" value="1"/>
</dbReference>
<feature type="domain" description="BEACH-type PH" evidence="6">
    <location>
        <begin position="1922"/>
        <end position="2056"/>
    </location>
</feature>
<evidence type="ECO:0000256" key="3">
    <source>
        <dbReference type="PROSITE-ProRule" id="PRU00221"/>
    </source>
</evidence>
<protein>
    <recommendedName>
        <fullName evidence="9">Beach-domain-containing protein</fullName>
    </recommendedName>
</protein>
<dbReference type="InterPro" id="IPR013783">
    <property type="entry name" value="Ig-like_fold"/>
</dbReference>
<evidence type="ECO:0000256" key="4">
    <source>
        <dbReference type="SAM" id="MobiDB-lite"/>
    </source>
</evidence>
<dbReference type="InterPro" id="IPR051944">
    <property type="entry name" value="BEACH_domain_protein"/>
</dbReference>
<dbReference type="PROSITE" id="PS50294">
    <property type="entry name" value="WD_REPEATS_REGION"/>
    <property type="match status" value="1"/>
</dbReference>
<dbReference type="Pfam" id="PF23295">
    <property type="entry name" value="Arm_4"/>
    <property type="match status" value="1"/>
</dbReference>
<dbReference type="SUPFAM" id="SSF81296">
    <property type="entry name" value="E set domains"/>
    <property type="match status" value="1"/>
</dbReference>
<dbReference type="InterPro" id="IPR015943">
    <property type="entry name" value="WD40/YVTN_repeat-like_dom_sf"/>
</dbReference>
<dbReference type="Gene3D" id="2.130.10.10">
    <property type="entry name" value="YVTN repeat-like/Quinoprotein amine dehydrogenase"/>
    <property type="match status" value="2"/>
</dbReference>
<dbReference type="InterPro" id="IPR019775">
    <property type="entry name" value="WD40_repeat_CS"/>
</dbReference>
<dbReference type="InterPro" id="IPR031570">
    <property type="entry name" value="NBEA/BDCP_DUF4704"/>
</dbReference>
<gene>
    <name evidence="7" type="ORF">BZG36_05064</name>
</gene>
<keyword evidence="2" id="KW-0677">Repeat</keyword>
<dbReference type="Pfam" id="PF15787">
    <property type="entry name" value="DUF4704"/>
    <property type="match status" value="1"/>
</dbReference>
<evidence type="ECO:0000313" key="8">
    <source>
        <dbReference type="Proteomes" id="UP000242875"/>
    </source>
</evidence>
<dbReference type="PANTHER" id="PTHR46108:SF4">
    <property type="entry name" value="BLUE CHEESE"/>
    <property type="match status" value="1"/>
</dbReference>
<evidence type="ECO:0008006" key="9">
    <source>
        <dbReference type="Google" id="ProtNLM"/>
    </source>
</evidence>
<comment type="caution">
    <text evidence="7">The sequence shown here is derived from an EMBL/GenBank/DDBJ whole genome shotgun (WGS) entry which is preliminary data.</text>
</comment>
<feature type="domain" description="BEACH" evidence="5">
    <location>
        <begin position="2097"/>
        <end position="2391"/>
    </location>
</feature>
<dbReference type="Gene3D" id="1.10.1540.10">
    <property type="entry name" value="BEACH domain"/>
    <property type="match status" value="1"/>
</dbReference>
<dbReference type="InterPro" id="IPR056252">
    <property type="entry name" value="Alfy-like_Arm-like"/>
</dbReference>
<feature type="region of interest" description="Disordered" evidence="4">
    <location>
        <begin position="1380"/>
        <end position="1417"/>
    </location>
</feature>
<dbReference type="EMBL" id="MVBO01000169">
    <property type="protein sequence ID" value="OZJ02277.1"/>
    <property type="molecule type" value="Genomic_DNA"/>
</dbReference>
<feature type="repeat" description="WD" evidence="3">
    <location>
        <begin position="2525"/>
        <end position="2566"/>
    </location>
</feature>
<dbReference type="OrthoDB" id="26681at2759"/>
<dbReference type="CDD" id="cd02859">
    <property type="entry name" value="E_set_AMPKbeta_like_N"/>
    <property type="match status" value="1"/>
</dbReference>
<dbReference type="Pfam" id="PF00400">
    <property type="entry name" value="WD40"/>
    <property type="match status" value="2"/>
</dbReference>
<evidence type="ECO:0000256" key="2">
    <source>
        <dbReference type="ARBA" id="ARBA00022737"/>
    </source>
</evidence>
<dbReference type="InterPro" id="IPR014756">
    <property type="entry name" value="Ig_E-set"/>
</dbReference>
<feature type="compositionally biased region" description="Polar residues" evidence="4">
    <location>
        <begin position="1879"/>
        <end position="1895"/>
    </location>
</feature>
<dbReference type="FunFam" id="1.10.1540.10:FF:000002">
    <property type="entry name" value="WD repeat and FYVE domain containing 3"/>
    <property type="match status" value="1"/>
</dbReference>
<dbReference type="PANTHER" id="PTHR46108">
    <property type="entry name" value="BLUE CHEESE"/>
    <property type="match status" value="1"/>
</dbReference>
<feature type="compositionally biased region" description="Basic and acidic residues" evidence="4">
    <location>
        <begin position="1397"/>
        <end position="1413"/>
    </location>
</feature>
<dbReference type="Proteomes" id="UP000242875">
    <property type="component" value="Unassembled WGS sequence"/>
</dbReference>
<dbReference type="Pfam" id="PF14844">
    <property type="entry name" value="PH_BEACH"/>
    <property type="match status" value="1"/>
</dbReference>
<dbReference type="InterPro" id="IPR011993">
    <property type="entry name" value="PH-like_dom_sf"/>
</dbReference>
<dbReference type="InterPro" id="IPR032640">
    <property type="entry name" value="AMPK1_CBM"/>
</dbReference>
<proteinExistence type="predicted"/>
<dbReference type="Pfam" id="PF16561">
    <property type="entry name" value="AMPK1_CBM"/>
    <property type="match status" value="1"/>
</dbReference>
<feature type="repeat" description="WD" evidence="3">
    <location>
        <begin position="2479"/>
        <end position="2519"/>
    </location>
</feature>
<sequence>MVNLHYVPFRELAVIGIHLQGEAKPEIVNKIAIFLRDLLRRNAGLKDAYREVGLLNVLINLLADFARHIKATGKDDIFPQREDTPPSVTKETDDNFSVVLDCIDQAISNASVNATLFQKCYTADFEDLLYLSASYPKILQLLTTLLVSESAPHPIMTTLLRTMQSVSVKDWQILCPILETIYSSVHHKSSLKDAFRVSGGHGAVFSVLMNLENITHVETEPNTPNRMGAIEIMKLIFRILSSTSKGNDTNRALVADVGGPKTLRHAVEKEFLISDPEVCGLFFGILFAYATDHERLDHLFVFDELSSPSEPKQVESRSDTPASPQPDRKILQRIDHHLRLPSMNISLPHVIIIILQLQQKVVNDNPLKTYIIYAILSLSRANRRNQVSLNQNGLLLVTLEHLLGDVTLLKNSASLTNSSTTTRPQMTEASLLTQLAKRLIAMGVNTSELTYLFRTYQAYRQSPTENAPALTHLMELLLYGMTHSRWPTFLQFELTTQNYSGLQFDGFPRAFPPNSGGYTFLSWFHIERQDPTTDVTLFDLYDSESRNLLSFSIDSKTQRLVIKTLEKYVAMFETFEFQTGYWYHLALVHHKSKMGLGSSTMSMFVNGAFIDQIRCAYVTASSSSSDIRATFGASPFNNTNDGPSLLAWDLGPTYIIDGLLDGDVITLIFNLGARYKALFQDSLRQFQTYETSTTLYMNLRSITKSLGKSGNSEQNAFVNAMRGRGSSAISEEKLISALFANNVITPRATMPVFHTGLSRSALDSLRMISSNGDGILNAAISMVETGLVDRSSIGKMLGNPVIAIGSSLDDTMWQVGGCSIALFVVQEAQTTVSLMSAVSLLFELIKYNWRNSEDMERLHGYQILALLLKQKKRSIISVEFLEMVLKFVGKDSARPEESIINNPFAYRYLLLDFDIWRRTDVEVQRRHLEQFASFIQHSRKRSFNNKRLLRMHLVKKMLFALRTNVYSTEVMPTFMSALRIILLSNWTTESIRAIATYLACILAKKNQQVDGMDSSSTTPTMKRPRGYRSFTNSSIHERIAAVNDKSQQDVVVDAKAHVMVACTKGERYALGVMEMLHDILCDRESIQIITRFTATITNKWPLLFFDDGSNLYACVLASRILSRMCYTQGQSYLNRIRATSEGFVAMRSLLTQYWYSTQLYSALLTLMLGIDVALVPLDAAFDLFHLMTFFRNTRDQQWVLPEILQVVLCMAKSAISYVVTESEARKLLQNKATGTGGDTVTAMNDQIGDKGSESQVENEERKFEQAKSGLDAISRMVQTLVHFMSDSYHHSGQFKEVCLKPETLETIIDIVFPVVCGADEVLVETELNAKDSVLSLYSNLSFENAQVIGDDTLYDEPESEINLATDDLLKRGASAQLMTKTSHYSPKVASPSMRANSEGRKDILTTESREKGKSGPVHQIRNGTVEALVEFLVFICVDALMDPMGKSTAVLESVFKGYPPSFQEHQVQFQSYLLNHIIASIQSEIQLKRHLLNDTRILNNVSKFTTLAVDNVFQGYFTIGAETLQEFILTLLLLIGVPENLESKHALDQALLQLQKNFNRLFMLQLSDVEQSGLTEANIVACLNRFINNQKLFLCPANNDLEFLRCLCYHLYHYLGRDGEESKRLALQAWKLIFLQKPNDMSAVLRSRSRTLDSKDLYQGFQHVLDPDFDYFLLWCDSRKSDLNIFFEETLARSWDLLIEQEQKVSRDANKTAMARRNARLKRLLKNREGDDNIMSEYGQKTDQWARSIAAMENTRFTRALQDKASHDNYIQSEWTKITDDLFRERALWGSEHAGKNVKWKLDPTEGRNRMRKKLQVDMGKSQVVYMPKDPAPQLHIETQADQPLSSVAKLSANQQNVDEDRSSMGDYRVSAEMPGTEFANTGDSSTQAANQGNDGNDDEDSVADELAFEEDKNRKVLRLLDPGDMVVDVYNVSQITALDVREGLLVLCKNNIYLIDNFFQRYDGEVVEVWDVPAEERDQYLQLLAANAGIETGPQVSQTGDKHECKRWPIDDVREVYKRKFLFRDVALEIFFNDGRNALITLGLRDRDQVYAKLLNNISGTVDAKESVSGMALEAENLPSSILNKAVTSINFGNIQNLFGISSLNELMQRWERREMTNFQYLMYLNTLAGRSFNDLTQYPVFPWILADFTSDTLDLNDAKTFRDLSKPMGAQTADRREQFAERYRQWAETDDPSPAFHYGTHYSSAMIVCSFLIRLEPFTQQYLKLQGGTFDHADRLFDSVGKAWESASEKNMGDVRELIPEFFYLPEFLENTNRFDFGVKQGTGETIDSVVLPPWAKGDPLAFIQKHREALESDYVSANLHHWIDLIFGYKQQGPAAIENVNVFHHLSYEGAVDLDAITDPVEKTATIGIIHNFGQTPRQLFRRPHAARQSAISDPRILGHFPFETSLGILVESILPVRDLRRQVGDITIINDRLGVTANQQHFVPGDGLRYIEWGFADNSMRLYSTETGKTFGVFENMHVEAISCACFADDRTLITGGTDGLLCMWRLSQGKMTEISLLACLRGHRGRITAVATSKSYSIIVSASEDQTAIVWDLNRKSYVRQLEGHETKIDLVAVNDTTGDIMTCSSNMLKIWTINGRLLVSKQVSLSQSITACHFYEPSSHIYMPEDLVFTGHPKGLVKIWRKTIGTANKSADSAFVLELVHELQHTDRLHQDIEHAAIVKLLASSTQRVLYTGDTLGRVHVYALPDGTGNHNLSKEDRVKDCMFCGKAFAVLGIPLDILSTFIVPFKTIPDRAYLSEQAPVVIPANQPTAATRVSYPPPKPEPLLVHITSTPILEEGSALDQKEKSNAWEHVTVDYTSNAQQDLQTEVDLCEASEAEVQSLHDDDLAVLTSDSIEPMSSAEVDEPMVLLEAKEDVPETVEEDPKEDEIESLDIAETREERMEAENQGLGGSLNDLDLSEASIEVAYPHPCGEVHVTGDFDNWSVSTPLKRKDNVYITKLHLPNGVHKIKFVVDGDWKVTDHYEIMREEGDIENNVIYV</sequence>
<organism evidence="7 8">
    <name type="scientific">Bifiguratus adelaidae</name>
    <dbReference type="NCBI Taxonomy" id="1938954"/>
    <lineage>
        <taxon>Eukaryota</taxon>
        <taxon>Fungi</taxon>
        <taxon>Fungi incertae sedis</taxon>
        <taxon>Mucoromycota</taxon>
        <taxon>Mucoromycotina</taxon>
        <taxon>Endogonomycetes</taxon>
        <taxon>Endogonales</taxon>
        <taxon>Endogonales incertae sedis</taxon>
        <taxon>Bifiguratus</taxon>
    </lineage>
</organism>
<evidence type="ECO:0000259" key="6">
    <source>
        <dbReference type="PROSITE" id="PS51783"/>
    </source>
</evidence>
<dbReference type="CDD" id="cd01201">
    <property type="entry name" value="PH_BEACH"/>
    <property type="match status" value="1"/>
</dbReference>
<keyword evidence="1 3" id="KW-0853">WD repeat</keyword>
<evidence type="ECO:0000313" key="7">
    <source>
        <dbReference type="EMBL" id="OZJ02277.1"/>
    </source>
</evidence>
<dbReference type="PROSITE" id="PS51783">
    <property type="entry name" value="PH_BEACH"/>
    <property type="match status" value="1"/>
</dbReference>
<reference evidence="7 8" key="1">
    <citation type="journal article" date="2017" name="Mycologia">
        <title>Bifiguratus adelaidae, gen. et sp. nov., a new member of Mucoromycotina in endophytic and soil-dwelling habitats.</title>
        <authorList>
            <person name="Torres-Cruz T.J."/>
            <person name="Billingsley Tobias T.L."/>
            <person name="Almatruk M."/>
            <person name="Hesse C."/>
            <person name="Kuske C.R."/>
            <person name="Desiro A."/>
            <person name="Benucci G.M."/>
            <person name="Bonito G."/>
            <person name="Stajich J.E."/>
            <person name="Dunlap C."/>
            <person name="Arnold A.E."/>
            <person name="Porras-Alfaro A."/>
        </authorList>
    </citation>
    <scope>NUCLEOTIDE SEQUENCE [LARGE SCALE GENOMIC DNA]</scope>
    <source>
        <strain evidence="7 8">AZ0501</strain>
    </source>
</reference>
<dbReference type="Pfam" id="PF02138">
    <property type="entry name" value="Beach"/>
    <property type="match status" value="1"/>
</dbReference>